<evidence type="ECO:0000259" key="3">
    <source>
        <dbReference type="Pfam" id="PF20009"/>
    </source>
</evidence>
<dbReference type="NCBIfam" id="TIGR04456">
    <property type="entry name" value="LruC_dom"/>
    <property type="match status" value="1"/>
</dbReference>
<dbReference type="EMBL" id="JBBMQU010000002">
    <property type="protein sequence ID" value="MEM5549376.1"/>
    <property type="molecule type" value="Genomic_DNA"/>
</dbReference>
<keyword evidence="6" id="KW-1185">Reference proteome</keyword>
<evidence type="ECO:0000313" key="5">
    <source>
        <dbReference type="EMBL" id="MEM5549376.1"/>
    </source>
</evidence>
<dbReference type="RefSeq" id="WP_342883124.1">
    <property type="nucleotide sequence ID" value="NZ_JBBMQU010000002.1"/>
</dbReference>
<dbReference type="Pfam" id="PF20009">
    <property type="entry name" value="GEVED"/>
    <property type="match status" value="1"/>
</dbReference>
<evidence type="ECO:0000256" key="1">
    <source>
        <dbReference type="SAM" id="SignalP"/>
    </source>
</evidence>
<sequence length="698" mass="75605">MKTKQLYVAVTLALLSLDLHADPFTTCPSKAFLVQESVAKLYGVNLATGSNAVLSDNLGTTGKINGLGFNLHDRYLYGWGYDAATIVKIGNDFQMIPLAVANTPASTNFYVGDVSVQQNYYYSYRKGASYGLYRTDLDESSSDYLIMNLVVSGDLLNLNIFDLAFHPDADSSPNADRAYSVDSNGNLHKITIQKDGSTAVSTNLGNVGVSGTFGAVYFDVDGNFYISRNSDGHVFRIDVSAASPNATLFAYGPSSSNNDGARCATAPIIDEDDTTIDFGDAPTSYGISLADNGARHEFDENGIFLGDIVNGEPVPKSTDDSDDGVQFVTALEAGLDSLIIVKASKEGYLNAWFDWDNNGKFDDTQAISQHLLVEGLNAILVDIPSNAFVGDTWSRFRVSKTADIGSIGGVSDGEVEDYPISISDPGITSISYPGANDWVALAYEDLWPEKGDYDFNDVVVNYRTTTDLVGSDVVRFTVEGTLNAVGASYHNGFAVRLDSILSSNINEDLIRYEINGVQQTSSAIEPGRSEAIIIVMADTKNWFETSASCTYFRTQSGCENSPKVSFKVTVPLITPVASESAPSALFDPFIFAVNGFYHGPFVDVNNARSWEVHLKNQSPTEAFAISYGQADDNSGSEMYYQTAQGLPWALEIGVNWSHPKEGVDLLSAYPDFAEFTQSSGSEKTTWFNTFSESKVINN</sequence>
<proteinExistence type="predicted"/>
<feature type="domain" description="GEVED" evidence="3">
    <location>
        <begin position="348"/>
        <end position="420"/>
    </location>
</feature>
<dbReference type="InterPro" id="IPR032295">
    <property type="entry name" value="DUF4842"/>
</dbReference>
<comment type="caution">
    <text evidence="5">The sequence shown here is derived from an EMBL/GenBank/DDBJ whole genome shotgun (WGS) entry which is preliminary data.</text>
</comment>
<feature type="chain" id="PRO_5047182101" evidence="1">
    <location>
        <begin position="22"/>
        <end position="698"/>
    </location>
</feature>
<gene>
    <name evidence="5" type="ORF">WNY63_01340</name>
</gene>
<dbReference type="InterPro" id="IPR031025">
    <property type="entry name" value="LruC_dom"/>
</dbReference>
<dbReference type="Gene3D" id="2.120.10.30">
    <property type="entry name" value="TolB, C-terminal domain"/>
    <property type="match status" value="1"/>
</dbReference>
<dbReference type="Pfam" id="PF21959">
    <property type="entry name" value="DUF6923"/>
    <property type="match status" value="1"/>
</dbReference>
<feature type="domain" description="DUF6923" evidence="4">
    <location>
        <begin position="35"/>
        <end position="265"/>
    </location>
</feature>
<evidence type="ECO:0000313" key="6">
    <source>
        <dbReference type="Proteomes" id="UP001388366"/>
    </source>
</evidence>
<feature type="signal peptide" evidence="1">
    <location>
        <begin position="1"/>
        <end position="21"/>
    </location>
</feature>
<organism evidence="5 6">
    <name type="scientific">Pseudoalteromonas neustonica</name>
    <dbReference type="NCBI Taxonomy" id="1840331"/>
    <lineage>
        <taxon>Bacteria</taxon>
        <taxon>Pseudomonadati</taxon>
        <taxon>Pseudomonadota</taxon>
        <taxon>Gammaproteobacteria</taxon>
        <taxon>Alteromonadales</taxon>
        <taxon>Pseudoalteromonadaceae</taxon>
        <taxon>Pseudoalteromonas</taxon>
    </lineage>
</organism>
<dbReference type="SUPFAM" id="SSF63829">
    <property type="entry name" value="Calcium-dependent phosphotriesterase"/>
    <property type="match status" value="1"/>
</dbReference>
<dbReference type="Pfam" id="PF16130">
    <property type="entry name" value="DUF4842"/>
    <property type="match status" value="1"/>
</dbReference>
<evidence type="ECO:0000259" key="4">
    <source>
        <dbReference type="Pfam" id="PF21959"/>
    </source>
</evidence>
<dbReference type="InterPro" id="IPR054215">
    <property type="entry name" value="DUF6923"/>
</dbReference>
<reference evidence="5 6" key="1">
    <citation type="submission" date="2024-03" db="EMBL/GenBank/DDBJ databases">
        <title>Community enrichment and isolation of bacterial strains for fucoidan degradation.</title>
        <authorList>
            <person name="Sichert A."/>
        </authorList>
    </citation>
    <scope>NUCLEOTIDE SEQUENCE [LARGE SCALE GENOMIC DNA]</scope>
    <source>
        <strain evidence="5 6">AS81</strain>
    </source>
</reference>
<evidence type="ECO:0000259" key="2">
    <source>
        <dbReference type="Pfam" id="PF16130"/>
    </source>
</evidence>
<keyword evidence="1" id="KW-0732">Signal</keyword>
<dbReference type="InterPro" id="IPR045474">
    <property type="entry name" value="GEVED"/>
</dbReference>
<feature type="domain" description="DUF4842" evidence="2">
    <location>
        <begin position="472"/>
        <end position="687"/>
    </location>
</feature>
<dbReference type="InterPro" id="IPR011042">
    <property type="entry name" value="6-blade_b-propeller_TolB-like"/>
</dbReference>
<name>A0ABU9TX70_9GAMM</name>
<accession>A0ABU9TX70</accession>
<protein>
    <submittedName>
        <fullName evidence="5">LruC domain-containing protein</fullName>
    </submittedName>
</protein>
<dbReference type="Proteomes" id="UP001388366">
    <property type="component" value="Unassembled WGS sequence"/>
</dbReference>